<dbReference type="SUPFAM" id="SSF53383">
    <property type="entry name" value="PLP-dependent transferases"/>
    <property type="match status" value="1"/>
</dbReference>
<keyword evidence="5" id="KW-0663">Pyridoxal phosphate</keyword>
<dbReference type="PANTHER" id="PTHR43795:SF32">
    <property type="entry name" value="AMINOTRANSFERASE GLII-RELATED"/>
    <property type="match status" value="1"/>
</dbReference>
<dbReference type="GO" id="GO:0030170">
    <property type="term" value="F:pyridoxal phosphate binding"/>
    <property type="evidence" value="ECO:0007669"/>
    <property type="project" value="InterPro"/>
</dbReference>
<dbReference type="InterPro" id="IPR004839">
    <property type="entry name" value="Aminotransferase_I/II_large"/>
</dbReference>
<keyword evidence="3" id="KW-0032">Aminotransferase</keyword>
<dbReference type="Proteomes" id="UP000800097">
    <property type="component" value="Unassembled WGS sequence"/>
</dbReference>
<evidence type="ECO:0000256" key="1">
    <source>
        <dbReference type="ARBA" id="ARBA00001933"/>
    </source>
</evidence>
<dbReference type="PANTHER" id="PTHR43795">
    <property type="entry name" value="BIFUNCTIONAL ASPARTATE AMINOTRANSFERASE AND GLUTAMATE/ASPARTATE-PREPHENATE AMINOTRANSFERASE-RELATED"/>
    <property type="match status" value="1"/>
</dbReference>
<dbReference type="GeneID" id="54553303"/>
<accession>A0A6A6JVW0</accession>
<comment type="cofactor">
    <cofactor evidence="1">
        <name>pyridoxal 5'-phosphate</name>
        <dbReference type="ChEBI" id="CHEBI:597326"/>
    </cofactor>
</comment>
<evidence type="ECO:0000313" key="8">
    <source>
        <dbReference type="Proteomes" id="UP000800097"/>
    </source>
</evidence>
<dbReference type="InterPro" id="IPR015421">
    <property type="entry name" value="PyrdxlP-dep_Trfase_major"/>
</dbReference>
<evidence type="ECO:0000256" key="5">
    <source>
        <dbReference type="ARBA" id="ARBA00022898"/>
    </source>
</evidence>
<dbReference type="RefSeq" id="XP_033657903.1">
    <property type="nucleotide sequence ID" value="XM_033800128.1"/>
</dbReference>
<dbReference type="InterPro" id="IPR050478">
    <property type="entry name" value="Ethylene_sulfur-biosynth"/>
</dbReference>
<gene>
    <name evidence="7" type="ORF">EI97DRAFT_447898</name>
</gene>
<name>A0A6A6JVW0_WESOR</name>
<dbReference type="OrthoDB" id="7042322at2759"/>
<evidence type="ECO:0000256" key="3">
    <source>
        <dbReference type="ARBA" id="ARBA00022576"/>
    </source>
</evidence>
<keyword evidence="4 7" id="KW-0808">Transferase</keyword>
<dbReference type="EMBL" id="ML986485">
    <property type="protein sequence ID" value="KAF2280365.1"/>
    <property type="molecule type" value="Genomic_DNA"/>
</dbReference>
<evidence type="ECO:0000256" key="4">
    <source>
        <dbReference type="ARBA" id="ARBA00022679"/>
    </source>
</evidence>
<organism evidence="7 8">
    <name type="scientific">Westerdykella ornata</name>
    <dbReference type="NCBI Taxonomy" id="318751"/>
    <lineage>
        <taxon>Eukaryota</taxon>
        <taxon>Fungi</taxon>
        <taxon>Dikarya</taxon>
        <taxon>Ascomycota</taxon>
        <taxon>Pezizomycotina</taxon>
        <taxon>Dothideomycetes</taxon>
        <taxon>Pleosporomycetidae</taxon>
        <taxon>Pleosporales</taxon>
        <taxon>Sporormiaceae</taxon>
        <taxon>Westerdykella</taxon>
    </lineage>
</organism>
<reference evidence="7" key="1">
    <citation type="journal article" date="2020" name="Stud. Mycol.">
        <title>101 Dothideomycetes genomes: a test case for predicting lifestyles and emergence of pathogens.</title>
        <authorList>
            <person name="Haridas S."/>
            <person name="Albert R."/>
            <person name="Binder M."/>
            <person name="Bloem J."/>
            <person name="Labutti K."/>
            <person name="Salamov A."/>
            <person name="Andreopoulos B."/>
            <person name="Baker S."/>
            <person name="Barry K."/>
            <person name="Bills G."/>
            <person name="Bluhm B."/>
            <person name="Cannon C."/>
            <person name="Castanera R."/>
            <person name="Culley D."/>
            <person name="Daum C."/>
            <person name="Ezra D."/>
            <person name="Gonzalez J."/>
            <person name="Henrissat B."/>
            <person name="Kuo A."/>
            <person name="Liang C."/>
            <person name="Lipzen A."/>
            <person name="Lutzoni F."/>
            <person name="Magnuson J."/>
            <person name="Mondo S."/>
            <person name="Nolan M."/>
            <person name="Ohm R."/>
            <person name="Pangilinan J."/>
            <person name="Park H.-J."/>
            <person name="Ramirez L."/>
            <person name="Alfaro M."/>
            <person name="Sun H."/>
            <person name="Tritt A."/>
            <person name="Yoshinaga Y."/>
            <person name="Zwiers L.-H."/>
            <person name="Turgeon B."/>
            <person name="Goodwin S."/>
            <person name="Spatafora J."/>
            <person name="Crous P."/>
            <person name="Grigoriev I."/>
        </authorList>
    </citation>
    <scope>NUCLEOTIDE SEQUENCE</scope>
    <source>
        <strain evidence="7">CBS 379.55</strain>
    </source>
</reference>
<dbReference type="Gene3D" id="3.40.640.10">
    <property type="entry name" value="Type I PLP-dependent aspartate aminotransferase-like (Major domain)"/>
    <property type="match status" value="1"/>
</dbReference>
<dbReference type="Gene3D" id="3.90.1150.10">
    <property type="entry name" value="Aspartate Aminotransferase, domain 1"/>
    <property type="match status" value="1"/>
</dbReference>
<feature type="domain" description="Aminotransferase class I/classII large" evidence="6">
    <location>
        <begin position="67"/>
        <end position="416"/>
    </location>
</feature>
<dbReference type="Pfam" id="PF00155">
    <property type="entry name" value="Aminotran_1_2"/>
    <property type="match status" value="1"/>
</dbReference>
<proteinExistence type="inferred from homology"/>
<keyword evidence="8" id="KW-1185">Reference proteome</keyword>
<protein>
    <submittedName>
        <fullName evidence="7">PLP-dependent transferase</fullName>
    </submittedName>
</protein>
<dbReference type="GO" id="GO:0006520">
    <property type="term" value="P:amino acid metabolic process"/>
    <property type="evidence" value="ECO:0007669"/>
    <property type="project" value="TreeGrafter"/>
</dbReference>
<dbReference type="GO" id="GO:0008483">
    <property type="term" value="F:transaminase activity"/>
    <property type="evidence" value="ECO:0007669"/>
    <property type="project" value="UniProtKB-KW"/>
</dbReference>
<evidence type="ECO:0000259" key="6">
    <source>
        <dbReference type="Pfam" id="PF00155"/>
    </source>
</evidence>
<evidence type="ECO:0000256" key="2">
    <source>
        <dbReference type="ARBA" id="ARBA00007441"/>
    </source>
</evidence>
<dbReference type="InterPro" id="IPR015424">
    <property type="entry name" value="PyrdxlP-dep_Trfase"/>
</dbReference>
<evidence type="ECO:0000313" key="7">
    <source>
        <dbReference type="EMBL" id="KAF2280365.1"/>
    </source>
</evidence>
<dbReference type="CDD" id="cd00609">
    <property type="entry name" value="AAT_like"/>
    <property type="match status" value="1"/>
</dbReference>
<dbReference type="InterPro" id="IPR015422">
    <property type="entry name" value="PyrdxlP-dep_Trfase_small"/>
</dbReference>
<comment type="similarity">
    <text evidence="2">Belongs to the class-I pyridoxal-phosphate-dependent aminotransferase family.</text>
</comment>
<sequence>MLSNRAGDNNAWFLKRFERALNRQRSSHSSRIDLATAENWLIRPDLLRLLRRNCWDYLETKHLSYAGGLGGAPELLASIAKFYNYFFSPSLPVEPQHLVVGPGCSAILDTLINDICDAGDGLLVAAPMWGSFEIYAVLRNGVKIIPVHVPLHDAETADTVVSAYREAAAKATCKVRGILFCNPHNPLGHISPVKLIDALLQYCQQADLHFISDEIYALSTFGTLEEEVDEHGEVLRSSSAEFYSVLQRDLVALGVESSRVHQIYSISKDFGSSGLRLGCLVTQSNKQLRMSQAILNNAKLCNVAAVMVAPILDDIENLATLVDTNKRRLRDAARTAIQFAEFHGLDYYKPIAGLYVWVRLSARCKTWSEEEDIVRRCSQNGVSIGSGADYAESNPGWFRVTFSVPQAELLAGLQRIEEAMDYPIRFRSTLEHKLRPNWRQWLKLPSMWTGPVRF</sequence>
<dbReference type="AlphaFoldDB" id="A0A6A6JVW0"/>